<evidence type="ECO:0000256" key="3">
    <source>
        <dbReference type="ARBA" id="ARBA00022692"/>
    </source>
</evidence>
<protein>
    <submittedName>
        <fullName evidence="8">Tryptophan-rich sensory protein</fullName>
    </submittedName>
</protein>
<dbReference type="OrthoDB" id="9795496at2"/>
<feature type="transmembrane region" description="Helical" evidence="7">
    <location>
        <begin position="159"/>
        <end position="182"/>
    </location>
</feature>
<evidence type="ECO:0000256" key="7">
    <source>
        <dbReference type="SAM" id="Phobius"/>
    </source>
</evidence>
<feature type="transmembrane region" description="Helical" evidence="7">
    <location>
        <begin position="70"/>
        <end position="90"/>
    </location>
</feature>
<dbReference type="CDD" id="cd15904">
    <property type="entry name" value="TSPO_MBR"/>
    <property type="match status" value="1"/>
</dbReference>
<reference evidence="8 9" key="1">
    <citation type="submission" date="2018-10" db="EMBL/GenBank/DDBJ databases">
        <title>Genome sequencing of Arthrobacter oryzae TNB02.</title>
        <authorList>
            <person name="Cho Y.-J."/>
            <person name="Cho A."/>
            <person name="Kim O.-S."/>
        </authorList>
    </citation>
    <scope>NUCLEOTIDE SEQUENCE [LARGE SCALE GENOMIC DNA]</scope>
    <source>
        <strain evidence="8 9">TNB02</strain>
    </source>
</reference>
<dbReference type="AlphaFoldDB" id="A0A3N0BYF1"/>
<comment type="similarity">
    <text evidence="2">Belongs to the TspO/BZRP family.</text>
</comment>
<keyword evidence="3 7" id="KW-0812">Transmembrane</keyword>
<keyword evidence="5 7" id="KW-0472">Membrane</keyword>
<dbReference type="FunFam" id="1.20.1260.100:FF:000001">
    <property type="entry name" value="translocator protein 2"/>
    <property type="match status" value="1"/>
</dbReference>
<feature type="transmembrane region" description="Helical" evidence="7">
    <location>
        <begin position="102"/>
        <end position="123"/>
    </location>
</feature>
<dbReference type="InterPro" id="IPR038330">
    <property type="entry name" value="TspO/MBR-related_sf"/>
</dbReference>
<dbReference type="PIRSF" id="PIRSF005859">
    <property type="entry name" value="PBR"/>
    <property type="match status" value="1"/>
</dbReference>
<dbReference type="RefSeq" id="WP_123255511.1">
    <property type="nucleotide sequence ID" value="NZ_RBED01000101.1"/>
</dbReference>
<dbReference type="EMBL" id="RBED01000101">
    <property type="protein sequence ID" value="RNL54367.1"/>
    <property type="molecule type" value="Genomic_DNA"/>
</dbReference>
<dbReference type="PANTHER" id="PTHR10057">
    <property type="entry name" value="PERIPHERAL-TYPE BENZODIAZEPINE RECEPTOR"/>
    <property type="match status" value="1"/>
</dbReference>
<feature type="transmembrane region" description="Helical" evidence="7">
    <location>
        <begin position="129"/>
        <end position="152"/>
    </location>
</feature>
<evidence type="ECO:0000256" key="2">
    <source>
        <dbReference type="ARBA" id="ARBA00007524"/>
    </source>
</evidence>
<dbReference type="PANTHER" id="PTHR10057:SF0">
    <property type="entry name" value="TRANSLOCATOR PROTEIN"/>
    <property type="match status" value="1"/>
</dbReference>
<dbReference type="Proteomes" id="UP000273807">
    <property type="component" value="Unassembled WGS sequence"/>
</dbReference>
<dbReference type="Gene3D" id="1.20.1260.100">
    <property type="entry name" value="TspO/MBR protein"/>
    <property type="match status" value="1"/>
</dbReference>
<evidence type="ECO:0000256" key="5">
    <source>
        <dbReference type="ARBA" id="ARBA00023136"/>
    </source>
</evidence>
<feature type="compositionally biased region" description="Polar residues" evidence="6">
    <location>
        <begin position="8"/>
        <end position="19"/>
    </location>
</feature>
<evidence type="ECO:0000313" key="9">
    <source>
        <dbReference type="Proteomes" id="UP000273807"/>
    </source>
</evidence>
<feature type="transmembrane region" description="Helical" evidence="7">
    <location>
        <begin position="28"/>
        <end position="50"/>
    </location>
</feature>
<dbReference type="Pfam" id="PF03073">
    <property type="entry name" value="TspO_MBR"/>
    <property type="match status" value="1"/>
</dbReference>
<gene>
    <name evidence="8" type="ORF">D7003_11090</name>
</gene>
<comment type="caution">
    <text evidence="8">The sequence shown here is derived from an EMBL/GenBank/DDBJ whole genome shotgun (WGS) entry which is preliminary data.</text>
</comment>
<dbReference type="GO" id="GO:0016020">
    <property type="term" value="C:membrane"/>
    <property type="evidence" value="ECO:0007669"/>
    <property type="project" value="UniProtKB-SubCell"/>
</dbReference>
<proteinExistence type="inferred from homology"/>
<keyword evidence="9" id="KW-1185">Reference proteome</keyword>
<organism evidence="8 9">
    <name type="scientific">Arthrobacter oryzae</name>
    <dbReference type="NCBI Taxonomy" id="409290"/>
    <lineage>
        <taxon>Bacteria</taxon>
        <taxon>Bacillati</taxon>
        <taxon>Actinomycetota</taxon>
        <taxon>Actinomycetes</taxon>
        <taxon>Micrococcales</taxon>
        <taxon>Micrococcaceae</taxon>
        <taxon>Arthrobacter</taxon>
    </lineage>
</organism>
<evidence type="ECO:0000256" key="6">
    <source>
        <dbReference type="SAM" id="MobiDB-lite"/>
    </source>
</evidence>
<name>A0A3N0BYF1_9MICC</name>
<dbReference type="InterPro" id="IPR004307">
    <property type="entry name" value="TspO_MBR"/>
</dbReference>
<keyword evidence="4 7" id="KW-1133">Transmembrane helix</keyword>
<evidence type="ECO:0000313" key="8">
    <source>
        <dbReference type="EMBL" id="RNL54367.1"/>
    </source>
</evidence>
<feature type="region of interest" description="Disordered" evidence="6">
    <location>
        <begin position="1"/>
        <end position="21"/>
    </location>
</feature>
<evidence type="ECO:0000256" key="1">
    <source>
        <dbReference type="ARBA" id="ARBA00004141"/>
    </source>
</evidence>
<dbReference type="GO" id="GO:0033013">
    <property type="term" value="P:tetrapyrrole metabolic process"/>
    <property type="evidence" value="ECO:0007669"/>
    <property type="project" value="UniProtKB-ARBA"/>
</dbReference>
<evidence type="ECO:0000256" key="4">
    <source>
        <dbReference type="ARBA" id="ARBA00022989"/>
    </source>
</evidence>
<sequence length="184" mass="19938">MEAHSESFSRTGASGSSKRGTPGTGAQILGLLVLLGASFAVAAIGGLSSASNVDGWYVTADKAPWSPPNWLFGPAWTFLYTAMAVAAWLVWRTRDRRAPKALKVYAVQLTLNFLWTPVFFGLYPFLGSAALWIALLIIVSLIGAIIWTIALFRPISGWAGILLVPYLAWVLFATTLNAWMAFNN</sequence>
<comment type="subcellular location">
    <subcellularLocation>
        <location evidence="1">Membrane</location>
        <topology evidence="1">Multi-pass membrane protein</topology>
    </subcellularLocation>
</comment>
<accession>A0A3N0BYF1</accession>